<comment type="cofactor">
    <cofactor evidence="2">
        <name>heme</name>
        <dbReference type="ChEBI" id="CHEBI:30413"/>
    </cofactor>
</comment>
<evidence type="ECO:0000256" key="2">
    <source>
        <dbReference type="PIRSR" id="PIRSR602401-1"/>
    </source>
</evidence>
<proteinExistence type="inferred from homology"/>
<dbReference type="RefSeq" id="WP_067445843.1">
    <property type="nucleotide sequence ID" value="NZ_SMFR01000002.1"/>
</dbReference>
<dbReference type="SUPFAM" id="SSF48264">
    <property type="entry name" value="Cytochrome P450"/>
    <property type="match status" value="1"/>
</dbReference>
<dbReference type="Proteomes" id="UP000294856">
    <property type="component" value="Unassembled WGS sequence"/>
</dbReference>
<dbReference type="GO" id="GO:0005506">
    <property type="term" value="F:iron ion binding"/>
    <property type="evidence" value="ECO:0007669"/>
    <property type="project" value="InterPro"/>
</dbReference>
<comment type="similarity">
    <text evidence="1">Belongs to the cytochrome P450 family.</text>
</comment>
<keyword evidence="2" id="KW-0408">Iron</keyword>
<evidence type="ECO:0008006" key="5">
    <source>
        <dbReference type="Google" id="ProtNLM"/>
    </source>
</evidence>
<keyword evidence="2" id="KW-0349">Heme</keyword>
<dbReference type="InterPro" id="IPR036396">
    <property type="entry name" value="Cyt_P450_sf"/>
</dbReference>
<organism evidence="3 4">
    <name type="scientific">Nocardia alba</name>
    <dbReference type="NCBI Taxonomy" id="225051"/>
    <lineage>
        <taxon>Bacteria</taxon>
        <taxon>Bacillati</taxon>
        <taxon>Actinomycetota</taxon>
        <taxon>Actinomycetes</taxon>
        <taxon>Mycobacteriales</taxon>
        <taxon>Nocardiaceae</taxon>
        <taxon>Nocardia</taxon>
    </lineage>
</organism>
<evidence type="ECO:0000313" key="3">
    <source>
        <dbReference type="EMBL" id="TCJ96991.1"/>
    </source>
</evidence>
<evidence type="ECO:0000256" key="1">
    <source>
        <dbReference type="ARBA" id="ARBA00010617"/>
    </source>
</evidence>
<sequence>MTAISLPPGPRLPRSVQGLLYLSGRRRMMRRSRRRYGPVFTLNLPVMGPSVFVADPVLARAVFAAGASVAGKAEPNLGALLGPGSVFSLDDDPHRRRRQLLSPLFHGKRMREYEALIEREYAREAATWPENTEFPILPSTIRIALNTILRAVFGADGEELAALRQLMPTLGDAGSRLATGGAIGFARGRSTRARFDARRAEYDALIEQLISRALADPGLPDRADILALLLRNHYEDGKAMSHSDMADELATLLTAGNETSANTMAWTLERLRRHPRALARLVDDLDAGNDEVLQQTIWEVQRVRPVIGTVSRQVKAPSVELGDWVIARGHRIIVSIALIHGDEAVYPDPEVFDPGRFAGGRPDPLSWLTYGGGNRRCLGSDFAETEMKIVLRCLLRDFELVPTTATGERMRDRGVAYMPGKGGRVALRRR</sequence>
<reference evidence="3 4" key="1">
    <citation type="submission" date="2019-03" db="EMBL/GenBank/DDBJ databases">
        <title>Genomic Encyclopedia of Type Strains, Phase IV (KMG-IV): sequencing the most valuable type-strain genomes for metagenomic binning, comparative biology and taxonomic classification.</title>
        <authorList>
            <person name="Goeker M."/>
        </authorList>
    </citation>
    <scope>NUCLEOTIDE SEQUENCE [LARGE SCALE GENOMIC DNA]</scope>
    <source>
        <strain evidence="3 4">DSM 44684</strain>
    </source>
</reference>
<dbReference type="EMBL" id="SMFR01000002">
    <property type="protein sequence ID" value="TCJ96991.1"/>
    <property type="molecule type" value="Genomic_DNA"/>
</dbReference>
<dbReference type="Pfam" id="PF00067">
    <property type="entry name" value="p450"/>
    <property type="match status" value="1"/>
</dbReference>
<dbReference type="STRING" id="1210063.GCA_001612665_00684"/>
<dbReference type="InterPro" id="IPR001128">
    <property type="entry name" value="Cyt_P450"/>
</dbReference>
<gene>
    <name evidence="3" type="ORF">DFR71_3025</name>
</gene>
<keyword evidence="4" id="KW-1185">Reference proteome</keyword>
<dbReference type="GO" id="GO:0020037">
    <property type="term" value="F:heme binding"/>
    <property type="evidence" value="ECO:0007669"/>
    <property type="project" value="InterPro"/>
</dbReference>
<dbReference type="CDD" id="cd11053">
    <property type="entry name" value="CYP110-like"/>
    <property type="match status" value="1"/>
</dbReference>
<feature type="binding site" description="axial binding residue" evidence="2">
    <location>
        <position position="377"/>
    </location>
    <ligand>
        <name>heme</name>
        <dbReference type="ChEBI" id="CHEBI:30413"/>
    </ligand>
    <ligandPart>
        <name>Fe</name>
        <dbReference type="ChEBI" id="CHEBI:18248"/>
    </ligandPart>
</feature>
<dbReference type="GO" id="GO:0004497">
    <property type="term" value="F:monooxygenase activity"/>
    <property type="evidence" value="ECO:0007669"/>
    <property type="project" value="InterPro"/>
</dbReference>
<dbReference type="InterPro" id="IPR050121">
    <property type="entry name" value="Cytochrome_P450_monoxygenase"/>
</dbReference>
<dbReference type="PRINTS" id="PR00385">
    <property type="entry name" value="P450"/>
</dbReference>
<comment type="caution">
    <text evidence="3">The sequence shown here is derived from an EMBL/GenBank/DDBJ whole genome shotgun (WGS) entry which is preliminary data.</text>
</comment>
<evidence type="ECO:0000313" key="4">
    <source>
        <dbReference type="Proteomes" id="UP000294856"/>
    </source>
</evidence>
<keyword evidence="2" id="KW-0479">Metal-binding</keyword>
<dbReference type="PRINTS" id="PR00463">
    <property type="entry name" value="EP450I"/>
</dbReference>
<dbReference type="GO" id="GO:0016705">
    <property type="term" value="F:oxidoreductase activity, acting on paired donors, with incorporation or reduction of molecular oxygen"/>
    <property type="evidence" value="ECO:0007669"/>
    <property type="project" value="InterPro"/>
</dbReference>
<dbReference type="PANTHER" id="PTHR24305:SF166">
    <property type="entry name" value="CYTOCHROME P450 12A4, MITOCHONDRIAL-RELATED"/>
    <property type="match status" value="1"/>
</dbReference>
<name>A0A4R1G037_9NOCA</name>
<protein>
    <recommendedName>
        <fullName evidence="5">Cytochrome P450</fullName>
    </recommendedName>
</protein>
<accession>A0A4R1G037</accession>
<dbReference type="Gene3D" id="1.10.630.10">
    <property type="entry name" value="Cytochrome P450"/>
    <property type="match status" value="1"/>
</dbReference>
<dbReference type="PANTHER" id="PTHR24305">
    <property type="entry name" value="CYTOCHROME P450"/>
    <property type="match status" value="1"/>
</dbReference>
<dbReference type="AlphaFoldDB" id="A0A4R1G037"/>
<dbReference type="OrthoDB" id="7376058at2"/>
<dbReference type="InterPro" id="IPR002401">
    <property type="entry name" value="Cyt_P450_E_grp-I"/>
</dbReference>